<dbReference type="PANTHER" id="PTHR33138">
    <property type="entry name" value="OS01G0690200 PROTEIN"/>
    <property type="match status" value="1"/>
</dbReference>
<evidence type="ECO:0000259" key="6">
    <source>
        <dbReference type="Pfam" id="PF14380"/>
    </source>
</evidence>
<gene>
    <name evidence="7" type="ORF">QJS10_CPB14g00207</name>
</gene>
<proteinExistence type="predicted"/>
<evidence type="ECO:0000256" key="1">
    <source>
        <dbReference type="ARBA" id="ARBA00004167"/>
    </source>
</evidence>
<organism evidence="7 8">
    <name type="scientific">Acorus calamus</name>
    <name type="common">Sweet flag</name>
    <dbReference type="NCBI Taxonomy" id="4465"/>
    <lineage>
        <taxon>Eukaryota</taxon>
        <taxon>Viridiplantae</taxon>
        <taxon>Streptophyta</taxon>
        <taxon>Embryophyta</taxon>
        <taxon>Tracheophyta</taxon>
        <taxon>Spermatophyta</taxon>
        <taxon>Magnoliopsida</taxon>
        <taxon>Liliopsida</taxon>
        <taxon>Acoraceae</taxon>
        <taxon>Acorus</taxon>
    </lineage>
</organism>
<comment type="subcellular location">
    <subcellularLocation>
        <location evidence="1">Membrane</location>
        <topology evidence="1">Single-pass membrane protein</topology>
    </subcellularLocation>
</comment>
<protein>
    <recommendedName>
        <fullName evidence="9">Wall-associated receptor kinase galacturonan-binding domain-containing protein</fullName>
    </recommendedName>
</protein>
<feature type="domain" description="Wall-associated receptor kinase C-terminal" evidence="6">
    <location>
        <begin position="152"/>
        <end position="235"/>
    </location>
</feature>
<dbReference type="GO" id="GO:0030247">
    <property type="term" value="F:polysaccharide binding"/>
    <property type="evidence" value="ECO:0007669"/>
    <property type="project" value="InterPro"/>
</dbReference>
<dbReference type="GO" id="GO:0016020">
    <property type="term" value="C:membrane"/>
    <property type="evidence" value="ECO:0007669"/>
    <property type="project" value="UniProtKB-SubCell"/>
</dbReference>
<comment type="caution">
    <text evidence="7">The sequence shown here is derived from an EMBL/GenBank/DDBJ whole genome shotgun (WGS) entry which is preliminary data.</text>
</comment>
<keyword evidence="2 4" id="KW-0732">Signal</keyword>
<dbReference type="InterPro" id="IPR025287">
    <property type="entry name" value="WAK_GUB"/>
</dbReference>
<evidence type="ECO:0000256" key="3">
    <source>
        <dbReference type="ARBA" id="ARBA00023180"/>
    </source>
</evidence>
<dbReference type="InterPro" id="IPR032872">
    <property type="entry name" value="WAK_assoc_C"/>
</dbReference>
<evidence type="ECO:0000256" key="2">
    <source>
        <dbReference type="ARBA" id="ARBA00022729"/>
    </source>
</evidence>
<dbReference type="PANTHER" id="PTHR33138:SF30">
    <property type="entry name" value="LEAF RUST 10 DISEASE-RESISTANCE LOCUS RECEPTOR-LIKE PROTEIN KINASE-LIKE 2.7"/>
    <property type="match status" value="1"/>
</dbReference>
<reference evidence="7" key="1">
    <citation type="journal article" date="2023" name="Nat. Commun.">
        <title>Diploid and tetraploid genomes of Acorus and the evolution of monocots.</title>
        <authorList>
            <person name="Ma L."/>
            <person name="Liu K.W."/>
            <person name="Li Z."/>
            <person name="Hsiao Y.Y."/>
            <person name="Qi Y."/>
            <person name="Fu T."/>
            <person name="Tang G.D."/>
            <person name="Zhang D."/>
            <person name="Sun W.H."/>
            <person name="Liu D.K."/>
            <person name="Li Y."/>
            <person name="Chen G.Z."/>
            <person name="Liu X.D."/>
            <person name="Liao X.Y."/>
            <person name="Jiang Y.T."/>
            <person name="Yu X."/>
            <person name="Hao Y."/>
            <person name="Huang J."/>
            <person name="Zhao X.W."/>
            <person name="Ke S."/>
            <person name="Chen Y.Y."/>
            <person name="Wu W.L."/>
            <person name="Hsu J.L."/>
            <person name="Lin Y.F."/>
            <person name="Huang M.D."/>
            <person name="Li C.Y."/>
            <person name="Huang L."/>
            <person name="Wang Z.W."/>
            <person name="Zhao X."/>
            <person name="Zhong W.Y."/>
            <person name="Peng D.H."/>
            <person name="Ahmad S."/>
            <person name="Lan S."/>
            <person name="Zhang J.S."/>
            <person name="Tsai W.C."/>
            <person name="Van de Peer Y."/>
            <person name="Liu Z.J."/>
        </authorList>
    </citation>
    <scope>NUCLEOTIDE SEQUENCE</scope>
    <source>
        <strain evidence="7">CP</strain>
    </source>
</reference>
<dbReference type="AlphaFoldDB" id="A0AAV9DCU0"/>
<reference evidence="7" key="2">
    <citation type="submission" date="2023-06" db="EMBL/GenBank/DDBJ databases">
        <authorList>
            <person name="Ma L."/>
            <person name="Liu K.-W."/>
            <person name="Li Z."/>
            <person name="Hsiao Y.-Y."/>
            <person name="Qi Y."/>
            <person name="Fu T."/>
            <person name="Tang G."/>
            <person name="Zhang D."/>
            <person name="Sun W.-H."/>
            <person name="Liu D.-K."/>
            <person name="Li Y."/>
            <person name="Chen G.-Z."/>
            <person name="Liu X.-D."/>
            <person name="Liao X.-Y."/>
            <person name="Jiang Y.-T."/>
            <person name="Yu X."/>
            <person name="Hao Y."/>
            <person name="Huang J."/>
            <person name="Zhao X.-W."/>
            <person name="Ke S."/>
            <person name="Chen Y.-Y."/>
            <person name="Wu W.-L."/>
            <person name="Hsu J.-L."/>
            <person name="Lin Y.-F."/>
            <person name="Huang M.-D."/>
            <person name="Li C.-Y."/>
            <person name="Huang L."/>
            <person name="Wang Z.-W."/>
            <person name="Zhao X."/>
            <person name="Zhong W.-Y."/>
            <person name="Peng D.-H."/>
            <person name="Ahmad S."/>
            <person name="Lan S."/>
            <person name="Zhang J.-S."/>
            <person name="Tsai W.-C."/>
            <person name="Van De Peer Y."/>
            <person name="Liu Z.-J."/>
        </authorList>
    </citation>
    <scope>NUCLEOTIDE SEQUENCE</scope>
    <source>
        <strain evidence="7">CP</strain>
        <tissue evidence="7">Leaves</tissue>
    </source>
</reference>
<feature type="chain" id="PRO_5043563955" description="Wall-associated receptor kinase galacturonan-binding domain-containing protein" evidence="4">
    <location>
        <begin position="21"/>
        <end position="248"/>
    </location>
</feature>
<feature type="domain" description="Wall-associated receptor kinase galacturonan-binding" evidence="5">
    <location>
        <begin position="29"/>
        <end position="91"/>
    </location>
</feature>
<sequence>MAMVHPLYVFIHFFMIFVYAYHSKGEVNCSASCGSLLNISHPFRLQGDPNNCGDPNYELSCINNRTRLNLESRIYYVNSISYDNQTIRVVDSGLKSDNCSSLPLYSLTRDDLISSGRYTFVTYSDQYIAYVNCSSASEDSSYVSTRPCINPSSVSSLYVLWSYGRRTSNLKEFCGPIAMVPTSLTDVQNMSYVDIWDTLLKGFELSWRPSLCGECEDAGGTCLYRYDYESPSNCYNPCRHLLQSTEFE</sequence>
<dbReference type="EMBL" id="JAUJYO010000014">
    <property type="protein sequence ID" value="KAK1299421.1"/>
    <property type="molecule type" value="Genomic_DNA"/>
</dbReference>
<dbReference type="Pfam" id="PF14380">
    <property type="entry name" value="WAK_assoc"/>
    <property type="match status" value="1"/>
</dbReference>
<keyword evidence="8" id="KW-1185">Reference proteome</keyword>
<feature type="signal peptide" evidence="4">
    <location>
        <begin position="1"/>
        <end position="20"/>
    </location>
</feature>
<evidence type="ECO:0000256" key="4">
    <source>
        <dbReference type="SAM" id="SignalP"/>
    </source>
</evidence>
<keyword evidence="3" id="KW-0325">Glycoprotein</keyword>
<evidence type="ECO:0000259" key="5">
    <source>
        <dbReference type="Pfam" id="PF13947"/>
    </source>
</evidence>
<dbReference type="Proteomes" id="UP001180020">
    <property type="component" value="Unassembled WGS sequence"/>
</dbReference>
<name>A0AAV9DCU0_ACOCL</name>
<accession>A0AAV9DCU0</accession>
<evidence type="ECO:0008006" key="9">
    <source>
        <dbReference type="Google" id="ProtNLM"/>
    </source>
</evidence>
<dbReference type="Pfam" id="PF13947">
    <property type="entry name" value="GUB_WAK_bind"/>
    <property type="match status" value="1"/>
</dbReference>
<evidence type="ECO:0000313" key="7">
    <source>
        <dbReference type="EMBL" id="KAK1299421.1"/>
    </source>
</evidence>
<evidence type="ECO:0000313" key="8">
    <source>
        <dbReference type="Proteomes" id="UP001180020"/>
    </source>
</evidence>